<gene>
    <name evidence="1" type="ORF">Thimo_0335</name>
</gene>
<sequence length="184" mass="20124">MSAPNLSPSAADRPQDHGVFESSFLNRARVFLKSIGIDMEPATLERKTFLPGVRIEGTMLHVDESRLEYPGDILHEAGHIAVAPPSRRGRLKDQVSNDPAEEMMAIAWSWAALKHLQADPRIVFHDAFKGGSDNLIDAFSNGGGCGVPVLQWLGMTAEGPRAEELGVSPFPHMIEWVRTRETGG</sequence>
<evidence type="ECO:0000313" key="2">
    <source>
        <dbReference type="Proteomes" id="UP000010816"/>
    </source>
</evidence>
<organism evidence="1 2">
    <name type="scientific">Thioflavicoccus mobilis 8321</name>
    <dbReference type="NCBI Taxonomy" id="765912"/>
    <lineage>
        <taxon>Bacteria</taxon>
        <taxon>Pseudomonadati</taxon>
        <taxon>Pseudomonadota</taxon>
        <taxon>Gammaproteobacteria</taxon>
        <taxon>Chromatiales</taxon>
        <taxon>Chromatiaceae</taxon>
        <taxon>Thioflavicoccus</taxon>
    </lineage>
</organism>
<dbReference type="AlphaFoldDB" id="L0GV11"/>
<name>L0GV11_9GAMM</name>
<protein>
    <submittedName>
        <fullName evidence="1">Uncharacterized protein</fullName>
    </submittedName>
</protein>
<dbReference type="RefSeq" id="WP_015279355.1">
    <property type="nucleotide sequence ID" value="NC_019940.1"/>
</dbReference>
<dbReference type="KEGG" id="tmb:Thimo_0335"/>
<dbReference type="PATRIC" id="fig|765912.4.peg.333"/>
<dbReference type="eggNOG" id="ENOG5032SRI">
    <property type="taxonomic scope" value="Bacteria"/>
</dbReference>
<dbReference type="EMBL" id="CP003051">
    <property type="protein sequence ID" value="AGA89205.1"/>
    <property type="molecule type" value="Genomic_DNA"/>
</dbReference>
<accession>L0GV11</accession>
<dbReference type="HOGENOM" id="CLU_1575066_0_0_6"/>
<evidence type="ECO:0000313" key="1">
    <source>
        <dbReference type="EMBL" id="AGA89205.1"/>
    </source>
</evidence>
<proteinExistence type="predicted"/>
<dbReference type="Proteomes" id="UP000010816">
    <property type="component" value="Chromosome"/>
</dbReference>
<reference evidence="1 2" key="1">
    <citation type="submission" date="2011-09" db="EMBL/GenBank/DDBJ databases">
        <title>Complete sequence of chromosome of Thioflavicoccus mobilis 8321.</title>
        <authorList>
            <consortium name="US DOE Joint Genome Institute"/>
            <person name="Lucas S."/>
            <person name="Han J."/>
            <person name="Lapidus A."/>
            <person name="Cheng J.-F."/>
            <person name="Goodwin L."/>
            <person name="Pitluck S."/>
            <person name="Peters L."/>
            <person name="Ovchinnikova G."/>
            <person name="Lu M."/>
            <person name="Detter J.C."/>
            <person name="Han C."/>
            <person name="Tapia R."/>
            <person name="Land M."/>
            <person name="Hauser L."/>
            <person name="Kyrpides N."/>
            <person name="Ivanova N."/>
            <person name="Pagani I."/>
            <person name="Vogl K."/>
            <person name="Liu Z."/>
            <person name="Imhoff J."/>
            <person name="Thiel V."/>
            <person name="Frigaard N.-U."/>
            <person name="Bryant D."/>
            <person name="Woyke T."/>
        </authorList>
    </citation>
    <scope>NUCLEOTIDE SEQUENCE [LARGE SCALE GENOMIC DNA]</scope>
    <source>
        <strain evidence="1 2">8321</strain>
    </source>
</reference>
<dbReference type="STRING" id="765912.Thimo_0335"/>
<keyword evidence="2" id="KW-1185">Reference proteome</keyword>